<feature type="transmembrane region" description="Helical" evidence="8">
    <location>
        <begin position="160"/>
        <end position="179"/>
    </location>
</feature>
<keyword evidence="6 8" id="KW-1133">Transmembrane helix</keyword>
<keyword evidence="7 8" id="KW-0472">Membrane</keyword>
<proteinExistence type="inferred from homology"/>
<evidence type="ECO:0000256" key="2">
    <source>
        <dbReference type="ARBA" id="ARBA00009726"/>
    </source>
</evidence>
<keyword evidence="4" id="KW-0547">Nucleotide-binding</keyword>
<evidence type="ECO:0000313" key="9">
    <source>
        <dbReference type="EMBL" id="RKO85072.1"/>
    </source>
</evidence>
<evidence type="ECO:0008006" key="11">
    <source>
        <dbReference type="Google" id="ProtNLM"/>
    </source>
</evidence>
<gene>
    <name evidence="9" type="ORF">BDK51DRAFT_49346</name>
</gene>
<comment type="similarity">
    <text evidence="2">Belongs to the ABC transporter superfamily. ABCC family. Conjugate transporter (TC 3.A.1.208) subfamily.</text>
</comment>
<protein>
    <recommendedName>
        <fullName evidence="11">ABC transmembrane type-1 domain-containing protein</fullName>
    </recommendedName>
</protein>
<feature type="transmembrane region" description="Helical" evidence="8">
    <location>
        <begin position="128"/>
        <end position="148"/>
    </location>
</feature>
<feature type="transmembrane region" description="Helical" evidence="8">
    <location>
        <begin position="191"/>
        <end position="213"/>
    </location>
</feature>
<evidence type="ECO:0000256" key="5">
    <source>
        <dbReference type="ARBA" id="ARBA00022840"/>
    </source>
</evidence>
<organism evidence="9 10">
    <name type="scientific">Blyttiomyces helicus</name>
    <dbReference type="NCBI Taxonomy" id="388810"/>
    <lineage>
        <taxon>Eukaryota</taxon>
        <taxon>Fungi</taxon>
        <taxon>Fungi incertae sedis</taxon>
        <taxon>Chytridiomycota</taxon>
        <taxon>Chytridiomycota incertae sedis</taxon>
        <taxon>Chytridiomycetes</taxon>
        <taxon>Chytridiomycetes incertae sedis</taxon>
        <taxon>Blyttiomyces</taxon>
    </lineage>
</organism>
<keyword evidence="5" id="KW-0067">ATP-binding</keyword>
<keyword evidence="3 8" id="KW-0812">Transmembrane</keyword>
<feature type="transmembrane region" description="Helical" evidence="8">
    <location>
        <begin position="6"/>
        <end position="25"/>
    </location>
</feature>
<dbReference type="SUPFAM" id="SSF90123">
    <property type="entry name" value="ABC transporter transmembrane region"/>
    <property type="match status" value="1"/>
</dbReference>
<dbReference type="PANTHER" id="PTHR24223">
    <property type="entry name" value="ATP-BINDING CASSETTE SUB-FAMILY C"/>
    <property type="match status" value="1"/>
</dbReference>
<accession>A0A4P9W0B4</accession>
<feature type="transmembrane region" description="Helical" evidence="8">
    <location>
        <begin position="88"/>
        <end position="108"/>
    </location>
</feature>
<evidence type="ECO:0000256" key="4">
    <source>
        <dbReference type="ARBA" id="ARBA00022741"/>
    </source>
</evidence>
<dbReference type="AlphaFoldDB" id="A0A4P9W0B4"/>
<evidence type="ECO:0000313" key="10">
    <source>
        <dbReference type="Proteomes" id="UP000269721"/>
    </source>
</evidence>
<evidence type="ECO:0000256" key="3">
    <source>
        <dbReference type="ARBA" id="ARBA00022692"/>
    </source>
</evidence>
<dbReference type="InterPro" id="IPR036640">
    <property type="entry name" value="ABC1_TM_sf"/>
</dbReference>
<keyword evidence="10" id="KW-1185">Reference proteome</keyword>
<dbReference type="GO" id="GO:0005524">
    <property type="term" value="F:ATP binding"/>
    <property type="evidence" value="ECO:0007669"/>
    <property type="project" value="UniProtKB-KW"/>
</dbReference>
<feature type="transmembrane region" description="Helical" evidence="8">
    <location>
        <begin position="344"/>
        <end position="361"/>
    </location>
</feature>
<dbReference type="GO" id="GO:0016020">
    <property type="term" value="C:membrane"/>
    <property type="evidence" value="ECO:0007669"/>
    <property type="project" value="UniProtKB-SubCell"/>
</dbReference>
<evidence type="ECO:0000256" key="8">
    <source>
        <dbReference type="SAM" id="Phobius"/>
    </source>
</evidence>
<dbReference type="EMBL" id="KZ999438">
    <property type="protein sequence ID" value="RKO85072.1"/>
    <property type="molecule type" value="Genomic_DNA"/>
</dbReference>
<reference evidence="10" key="1">
    <citation type="journal article" date="2018" name="Nat. Microbiol.">
        <title>Leveraging single-cell genomics to expand the fungal tree of life.</title>
        <authorList>
            <person name="Ahrendt S.R."/>
            <person name="Quandt C.A."/>
            <person name="Ciobanu D."/>
            <person name="Clum A."/>
            <person name="Salamov A."/>
            <person name="Andreopoulos B."/>
            <person name="Cheng J.F."/>
            <person name="Woyke T."/>
            <person name="Pelin A."/>
            <person name="Henrissat B."/>
            <person name="Reynolds N.K."/>
            <person name="Benny G.L."/>
            <person name="Smith M.E."/>
            <person name="James T.Y."/>
            <person name="Grigoriev I.V."/>
        </authorList>
    </citation>
    <scope>NUCLEOTIDE SEQUENCE [LARGE SCALE GENOMIC DNA]</scope>
</reference>
<evidence type="ECO:0000256" key="6">
    <source>
        <dbReference type="ARBA" id="ARBA00022989"/>
    </source>
</evidence>
<evidence type="ECO:0000256" key="7">
    <source>
        <dbReference type="ARBA" id="ARBA00023136"/>
    </source>
</evidence>
<dbReference type="InterPro" id="IPR050173">
    <property type="entry name" value="ABC_transporter_C-like"/>
</dbReference>
<comment type="subcellular location">
    <subcellularLocation>
        <location evidence="1">Membrane</location>
        <topology evidence="1">Multi-pass membrane protein</topology>
    </subcellularLocation>
</comment>
<feature type="transmembrane region" description="Helical" evidence="8">
    <location>
        <begin position="297"/>
        <end position="324"/>
    </location>
</feature>
<name>A0A4P9W0B4_9FUNG</name>
<sequence>MSPFELTVAVSGAAYVVVFGTRHALALRSWNKRTGYLPISSNDSPLAPADGLEKEGDEDEASLRRDRAERDAAAAVEASKLLRWAKNVLAFQLPFLAAAVFVAAAALYLSVEAGSDAPDVAVGASSALAWVGVLFACVIACVHIRALSTVSIEAARAPSSLQLSFFYLCSLFIAGWKLTENADTQSAHERTLLVVQAAISATLFFLDGALVYLGSSAVEFSATLERNASGRVVCPEMKASLFSRLTYSYIRPLLEDGVRAPLEESDLWDLNPVDDAKNIEAAFQKFRSTGKPIGTALLRFLAPILSAEILVALIALPAEFLAPYMLNLVVGYVTDPSTTSRSTAFGYVLIMFAGSIARLVCDNAASFISHRASIRGRVAI</sequence>
<dbReference type="PANTHER" id="PTHR24223:SF456">
    <property type="entry name" value="MULTIDRUG RESISTANCE-ASSOCIATED PROTEIN LETHAL(2)03659"/>
    <property type="match status" value="1"/>
</dbReference>
<dbReference type="OrthoDB" id="2162868at2759"/>
<dbReference type="Proteomes" id="UP000269721">
    <property type="component" value="Unassembled WGS sequence"/>
</dbReference>
<dbReference type="GO" id="GO:0042626">
    <property type="term" value="F:ATPase-coupled transmembrane transporter activity"/>
    <property type="evidence" value="ECO:0007669"/>
    <property type="project" value="TreeGrafter"/>
</dbReference>
<evidence type="ECO:0000256" key="1">
    <source>
        <dbReference type="ARBA" id="ARBA00004141"/>
    </source>
</evidence>
<feature type="non-terminal residue" evidence="9">
    <location>
        <position position="380"/>
    </location>
</feature>